<proteinExistence type="predicted"/>
<protein>
    <submittedName>
        <fullName evidence="1">CYCP3</fullName>
    </submittedName>
</protein>
<dbReference type="AlphaFoldDB" id="A0A0A9HH63"/>
<dbReference type="EMBL" id="GBRH01163705">
    <property type="protein sequence ID" value="JAE34191.1"/>
    <property type="molecule type" value="Transcribed_RNA"/>
</dbReference>
<reference evidence="1" key="2">
    <citation type="journal article" date="2015" name="Data Brief">
        <title>Shoot transcriptome of the giant reed, Arundo donax.</title>
        <authorList>
            <person name="Barrero R.A."/>
            <person name="Guerrero F.D."/>
            <person name="Moolhuijzen P."/>
            <person name="Goolsby J.A."/>
            <person name="Tidwell J."/>
            <person name="Bellgard S.E."/>
            <person name="Bellgard M.I."/>
        </authorList>
    </citation>
    <scope>NUCLEOTIDE SEQUENCE</scope>
    <source>
        <tissue evidence="1">Shoot tissue taken approximately 20 cm above the soil surface</tissue>
    </source>
</reference>
<accession>A0A0A9HH63</accession>
<organism evidence="1">
    <name type="scientific">Arundo donax</name>
    <name type="common">Giant reed</name>
    <name type="synonym">Donax arundinaceus</name>
    <dbReference type="NCBI Taxonomy" id="35708"/>
    <lineage>
        <taxon>Eukaryota</taxon>
        <taxon>Viridiplantae</taxon>
        <taxon>Streptophyta</taxon>
        <taxon>Embryophyta</taxon>
        <taxon>Tracheophyta</taxon>
        <taxon>Spermatophyta</taxon>
        <taxon>Magnoliopsida</taxon>
        <taxon>Liliopsida</taxon>
        <taxon>Poales</taxon>
        <taxon>Poaceae</taxon>
        <taxon>PACMAD clade</taxon>
        <taxon>Arundinoideae</taxon>
        <taxon>Arundineae</taxon>
        <taxon>Arundo</taxon>
    </lineage>
</organism>
<reference evidence="1" key="1">
    <citation type="submission" date="2014-09" db="EMBL/GenBank/DDBJ databases">
        <authorList>
            <person name="Magalhaes I.L.F."/>
            <person name="Oliveira U."/>
            <person name="Santos F.R."/>
            <person name="Vidigal T.H.D.A."/>
            <person name="Brescovit A.D."/>
            <person name="Santos A.J."/>
        </authorList>
    </citation>
    <scope>NUCLEOTIDE SEQUENCE</scope>
    <source>
        <tissue evidence="1">Shoot tissue taken approximately 20 cm above the soil surface</tissue>
    </source>
</reference>
<sequence>MQFRLNVCATVFQSYCRHLEREVSFGGGYRVSRRLDKALVCAGEARAQQAQHRAAAAAQ</sequence>
<evidence type="ECO:0000313" key="1">
    <source>
        <dbReference type="EMBL" id="JAE34191.1"/>
    </source>
</evidence>
<name>A0A0A9HH63_ARUDO</name>